<evidence type="ECO:0000313" key="7">
    <source>
        <dbReference type="Proteomes" id="UP000000346"/>
    </source>
</evidence>
<dbReference type="AlphaFoldDB" id="D9Q1J1"/>
<dbReference type="GO" id="GO:0022857">
    <property type="term" value="F:transmembrane transporter activity"/>
    <property type="evidence" value="ECO:0007669"/>
    <property type="project" value="InterPro"/>
</dbReference>
<dbReference type="OrthoDB" id="43026at2157"/>
<feature type="transmembrane region" description="Helical" evidence="5">
    <location>
        <begin position="251"/>
        <end position="271"/>
    </location>
</feature>
<dbReference type="GeneID" id="9499008"/>
<comment type="subcellular location">
    <subcellularLocation>
        <location evidence="1">Membrane</location>
        <topology evidence="1">Multi-pass membrane protein</topology>
    </subcellularLocation>
</comment>
<dbReference type="GO" id="GO:0016020">
    <property type="term" value="C:membrane"/>
    <property type="evidence" value="ECO:0007669"/>
    <property type="project" value="UniProtKB-SubCell"/>
</dbReference>
<proteinExistence type="predicted"/>
<dbReference type="InterPro" id="IPR002293">
    <property type="entry name" value="AA/rel_permease1"/>
</dbReference>
<reference evidence="6 7" key="1">
    <citation type="journal article" date="2010" name="Appl. Environ. Microbiol.">
        <title>The genome sequence of the crenarchaeon Acidilobus saccharovorans supports a new order, Acidilobales, and suggests an important ecological role in terrestrial acidic hot springs.</title>
        <authorList>
            <person name="Mardanov A.V."/>
            <person name="Svetlitchnyi V.A."/>
            <person name="Beletsky A.V."/>
            <person name="Prokofeva M.I."/>
            <person name="Bonch-Osmolovskaya E.A."/>
            <person name="Ravin N.V."/>
            <person name="Skryabin K.G."/>
        </authorList>
    </citation>
    <scope>NUCLEOTIDE SEQUENCE [LARGE SCALE GENOMIC DNA]</scope>
    <source>
        <strain evidence="7">DSM 16705 / JCM 18335 / VKM B-2471 / 345-15</strain>
    </source>
</reference>
<dbReference type="KEGG" id="asc:ASAC_0773"/>
<dbReference type="Pfam" id="PF13520">
    <property type="entry name" value="AA_permease_2"/>
    <property type="match status" value="1"/>
</dbReference>
<feature type="transmembrane region" description="Helical" evidence="5">
    <location>
        <begin position="144"/>
        <end position="165"/>
    </location>
</feature>
<dbReference type="eggNOG" id="arCOG00009">
    <property type="taxonomic scope" value="Archaea"/>
</dbReference>
<evidence type="ECO:0000256" key="2">
    <source>
        <dbReference type="ARBA" id="ARBA00022692"/>
    </source>
</evidence>
<dbReference type="Gene3D" id="1.20.1740.10">
    <property type="entry name" value="Amino acid/polyamine transporter I"/>
    <property type="match status" value="1"/>
</dbReference>
<dbReference type="InterPro" id="IPR052962">
    <property type="entry name" value="AA_Transporter_AGT"/>
</dbReference>
<evidence type="ECO:0000256" key="4">
    <source>
        <dbReference type="ARBA" id="ARBA00023136"/>
    </source>
</evidence>
<dbReference type="PANTHER" id="PTHR47547">
    <property type="match status" value="1"/>
</dbReference>
<dbReference type="FunCoup" id="D9Q1J1">
    <property type="interactions" value="18"/>
</dbReference>
<feature type="transmembrane region" description="Helical" evidence="5">
    <location>
        <begin position="105"/>
        <end position="132"/>
    </location>
</feature>
<feature type="transmembrane region" description="Helical" evidence="5">
    <location>
        <begin position="21"/>
        <end position="41"/>
    </location>
</feature>
<keyword evidence="4 5" id="KW-0472">Membrane</keyword>
<evidence type="ECO:0000256" key="3">
    <source>
        <dbReference type="ARBA" id="ARBA00022989"/>
    </source>
</evidence>
<feature type="transmembrane region" description="Helical" evidence="5">
    <location>
        <begin position="556"/>
        <end position="580"/>
    </location>
</feature>
<dbReference type="EMBL" id="CP001742">
    <property type="protein sequence ID" value="ADL19179.1"/>
    <property type="molecule type" value="Genomic_DNA"/>
</dbReference>
<evidence type="ECO:0000313" key="6">
    <source>
        <dbReference type="EMBL" id="ADL19179.1"/>
    </source>
</evidence>
<feature type="transmembrane region" description="Helical" evidence="5">
    <location>
        <begin position="314"/>
        <end position="343"/>
    </location>
</feature>
<protein>
    <submittedName>
        <fullName evidence="6">Amino acid permease</fullName>
    </submittedName>
</protein>
<feature type="transmembrane region" description="Helical" evidence="5">
    <location>
        <begin position="53"/>
        <end position="73"/>
    </location>
</feature>
<keyword evidence="3 5" id="KW-1133">Transmembrane helix</keyword>
<feature type="transmembrane region" description="Helical" evidence="5">
    <location>
        <begin position="423"/>
        <end position="443"/>
    </location>
</feature>
<feature type="transmembrane region" description="Helical" evidence="5">
    <location>
        <begin position="386"/>
        <end position="411"/>
    </location>
</feature>
<feature type="transmembrane region" description="Helical" evidence="5">
    <location>
        <begin position="208"/>
        <end position="230"/>
    </location>
</feature>
<dbReference type="Proteomes" id="UP000000346">
    <property type="component" value="Chromosome"/>
</dbReference>
<keyword evidence="2 5" id="KW-0812">Transmembrane</keyword>
<dbReference type="STRING" id="666510.ASAC_0773"/>
<feature type="transmembrane region" description="Helical" evidence="5">
    <location>
        <begin position="363"/>
        <end position="380"/>
    </location>
</feature>
<evidence type="ECO:0000256" key="1">
    <source>
        <dbReference type="ARBA" id="ARBA00004141"/>
    </source>
</evidence>
<organism evidence="6 7">
    <name type="scientific">Acidilobus saccharovorans (strain DSM 16705 / JCM 18335 / VKM B-2471 / 345-15)</name>
    <dbReference type="NCBI Taxonomy" id="666510"/>
    <lineage>
        <taxon>Archaea</taxon>
        <taxon>Thermoproteota</taxon>
        <taxon>Thermoprotei</taxon>
        <taxon>Acidilobales</taxon>
        <taxon>Acidilobaceae</taxon>
        <taxon>Acidilobus</taxon>
    </lineage>
</organism>
<feature type="transmembrane region" description="Helical" evidence="5">
    <location>
        <begin position="524"/>
        <end position="544"/>
    </location>
</feature>
<dbReference type="PANTHER" id="PTHR47547:SF1">
    <property type="entry name" value="ASPARTATE-PROTON SYMPORTER"/>
    <property type="match status" value="1"/>
</dbReference>
<dbReference type="RefSeq" id="WP_013266691.1">
    <property type="nucleotide sequence ID" value="NC_014374.1"/>
</dbReference>
<feature type="transmembrane region" description="Helical" evidence="5">
    <location>
        <begin position="449"/>
        <end position="467"/>
    </location>
</feature>
<name>D9Q1J1_ACIS3</name>
<feature type="transmembrane region" description="Helical" evidence="5">
    <location>
        <begin position="479"/>
        <end position="498"/>
    </location>
</feature>
<dbReference type="HOGENOM" id="CLU_007946_16_0_2"/>
<feature type="transmembrane region" description="Helical" evidence="5">
    <location>
        <begin position="177"/>
        <end position="196"/>
    </location>
</feature>
<feature type="transmembrane region" description="Helical" evidence="5">
    <location>
        <begin position="592"/>
        <end position="609"/>
    </location>
</feature>
<dbReference type="InParanoid" id="D9Q1J1"/>
<sequence length="625" mass="67942">MSSEERIQRAESTDRQLRKSLSFIDITALVFGALVGSGWLFASYYTAMAVGPAAFISWIVAGVLMLFVALAFAELSAAIPKSGSIVRYPQYTHGSFASFTLSWSYLVASLSVAPAEAIAVVTYLAIFFPWLYTSKTTPLGSVTVLTAPGVAIAFALLTAFFLINYYGVNIMGSTNTFLTYIKFVVPIVTVLLLLGLALHPRNFSTPSFVPYGTAPIIMSISTTGIVFSYLGFRQGLDFAGEAKNPQRDVPLGTILGFVMGIIVYVLLQVSFTGSIPWSALGLRPGNWTGLSATPISAAPFFEVARLSSSSALRWWSWGVMVGAIVAPIGTGLIYIGTVSRVLYGMSTNGSIPESFMKLNRHRVPWVGLLISWLIGALYLLPFPSWAYIASLTVFATVFTYTIGGAAVPALRKHAPEIRRPFKLWAPTVMGGIAFIAAYMIVYWAGFSTMWIAVPLVLAGLPIFYIYVAPRWYSVSRSLGVALGVTYWVVLALTTYFLIYRGIVLPWASIGYGPLALRQSYQVDFWAFVLVNLLTTVGFTLVIYSKGNDELRQEISSGWWVIAALFIGLVLVFYGTLGPFGSNAPIGYPLDDVSTAVVAAVLYVFALFSARRTKDLEALVQTLKGP</sequence>
<gene>
    <name evidence="6" type="ordered locus">ASAC_0773</name>
</gene>
<accession>D9Q1J1</accession>
<evidence type="ECO:0000256" key="5">
    <source>
        <dbReference type="SAM" id="Phobius"/>
    </source>
</evidence>
<keyword evidence="7" id="KW-1185">Reference proteome</keyword>